<sequence>MAPVASSDFPVFKRDLQTAFTVVVIDEVTNMNRLDLFFTEVGRHGQALGRRVWFALEAMFPESVVWEAATP</sequence>
<gene>
    <name evidence="1" type="ORF">GGQ88_000547</name>
</gene>
<comment type="caution">
    <text evidence="1">The sequence shown here is derived from an EMBL/GenBank/DDBJ whole genome shotgun (WGS) entry which is preliminary data.</text>
</comment>
<evidence type="ECO:0000313" key="1">
    <source>
        <dbReference type="EMBL" id="MBB3859307.1"/>
    </source>
</evidence>
<keyword evidence="2" id="KW-1185">Reference proteome</keyword>
<dbReference type="EMBL" id="JACICY010000001">
    <property type="protein sequence ID" value="MBB3859307.1"/>
    <property type="molecule type" value="Genomic_DNA"/>
</dbReference>
<dbReference type="RefSeq" id="WP_183611546.1">
    <property type="nucleotide sequence ID" value="NZ_JACICY010000001.1"/>
</dbReference>
<proteinExistence type="predicted"/>
<dbReference type="Proteomes" id="UP000562395">
    <property type="component" value="Unassembled WGS sequence"/>
</dbReference>
<dbReference type="AlphaFoldDB" id="A0A7W6EUL2"/>
<name>A0A7W6EUL2_9SPHN</name>
<reference evidence="1 2" key="1">
    <citation type="submission" date="2020-08" db="EMBL/GenBank/DDBJ databases">
        <title>Genomic Encyclopedia of Type Strains, Phase IV (KMG-IV): sequencing the most valuable type-strain genomes for metagenomic binning, comparative biology and taxonomic classification.</title>
        <authorList>
            <person name="Goeker M."/>
        </authorList>
    </citation>
    <scope>NUCLEOTIDE SEQUENCE [LARGE SCALE GENOMIC DNA]</scope>
    <source>
        <strain evidence="1 2">DSM 14552</strain>
    </source>
</reference>
<evidence type="ECO:0000313" key="2">
    <source>
        <dbReference type="Proteomes" id="UP000562395"/>
    </source>
</evidence>
<accession>A0A7W6EUL2</accession>
<protein>
    <submittedName>
        <fullName evidence="1">Uncharacterized protein</fullName>
    </submittedName>
</protein>
<organism evidence="1 2">
    <name type="scientific">Novosphingobium hassiacum</name>
    <dbReference type="NCBI Taxonomy" id="173676"/>
    <lineage>
        <taxon>Bacteria</taxon>
        <taxon>Pseudomonadati</taxon>
        <taxon>Pseudomonadota</taxon>
        <taxon>Alphaproteobacteria</taxon>
        <taxon>Sphingomonadales</taxon>
        <taxon>Sphingomonadaceae</taxon>
        <taxon>Novosphingobium</taxon>
    </lineage>
</organism>